<feature type="region of interest" description="Disordered" evidence="1">
    <location>
        <begin position="1"/>
        <end position="42"/>
    </location>
</feature>
<evidence type="ECO:0000256" key="1">
    <source>
        <dbReference type="SAM" id="MobiDB-lite"/>
    </source>
</evidence>
<dbReference type="EMBL" id="HF680312">
    <property type="protein sequence ID" value="CCU71183.1"/>
    <property type="molecule type" value="Genomic_DNA"/>
</dbReference>
<dbReference type="Proteomes" id="UP000011866">
    <property type="component" value="Chromosome"/>
</dbReference>
<proteinExistence type="predicted"/>
<evidence type="ECO:0000313" key="2">
    <source>
        <dbReference type="EMBL" id="CCU71183.1"/>
    </source>
</evidence>
<name>M5DNZ5_9GAMM</name>
<dbReference type="HOGENOM" id="CLU_1730534_0_0_6"/>
<keyword evidence="3" id="KW-1185">Reference proteome</keyword>
<organism evidence="2 3">
    <name type="scientific">Thalassolituus oleivorans MIL-1</name>
    <dbReference type="NCBI Taxonomy" id="1298593"/>
    <lineage>
        <taxon>Bacteria</taxon>
        <taxon>Pseudomonadati</taxon>
        <taxon>Pseudomonadota</taxon>
        <taxon>Gammaproteobacteria</taxon>
        <taxon>Oceanospirillales</taxon>
        <taxon>Oceanospirillaceae</taxon>
        <taxon>Thalassolituus</taxon>
    </lineage>
</organism>
<dbReference type="KEGG" id="tol:TOL_0745"/>
<protein>
    <submittedName>
        <fullName evidence="2">Uncharacterized protein</fullName>
    </submittedName>
</protein>
<accession>M5DNZ5</accession>
<gene>
    <name evidence="2" type="ORF">TOL_0745</name>
</gene>
<dbReference type="AlphaFoldDB" id="M5DNZ5"/>
<reference evidence="2 3" key="1">
    <citation type="journal article" date="2013" name="Genome Announc.">
        <title>Genome Sequence of Thalassolituus oleivorans MIL-1 (DSM 14913T).</title>
        <authorList>
            <person name="Golyshin P.N."/>
            <person name="Werner J."/>
            <person name="Chernikova T.N."/>
            <person name="Tran H."/>
            <person name="Ferrer M."/>
            <person name="Yakimov M.M."/>
            <person name="Teeling H."/>
            <person name="Golyshina O.V."/>
        </authorList>
    </citation>
    <scope>NUCLEOTIDE SEQUENCE [LARGE SCALE GENOMIC DNA]</scope>
    <source>
        <strain evidence="2 3">MIL-1</strain>
    </source>
</reference>
<sequence>MEDGEPILRGKCLTEIFTGSSEPTQDEPISVPDEAVENDVSIKETDVIPVAAVTKDDDAPSANVDVSELPILHDYAKEKPPLNLSLPREDWGDGSYRSRSNVLPDVFARRIPEQVMNLSGKLYWDESEEARTRPIEETIKGAEVELQFYLP</sequence>
<evidence type="ECO:0000313" key="3">
    <source>
        <dbReference type="Proteomes" id="UP000011866"/>
    </source>
</evidence>
<dbReference type="STRING" id="187493.CN03_14365"/>